<reference evidence="2 3" key="1">
    <citation type="submission" date="2017-08" db="EMBL/GenBank/DDBJ databases">
        <title>Fine stratification of microbial communities through a metagenomic profile of the photic zone.</title>
        <authorList>
            <person name="Haro-Moreno J.M."/>
            <person name="Lopez-Perez M."/>
            <person name="De La Torre J."/>
            <person name="Picazo A."/>
            <person name="Camacho A."/>
            <person name="Rodriguez-Valera F."/>
        </authorList>
    </citation>
    <scope>NUCLEOTIDE SEQUENCE [LARGE SCALE GENOMIC DNA]</scope>
    <source>
        <strain evidence="2">MED-G28</strain>
    </source>
</reference>
<organism evidence="2 3">
    <name type="scientific">OM182 bacterium MED-G28</name>
    <dbReference type="NCBI Taxonomy" id="1986256"/>
    <lineage>
        <taxon>Bacteria</taxon>
        <taxon>Pseudomonadati</taxon>
        <taxon>Pseudomonadota</taxon>
        <taxon>Gammaproteobacteria</taxon>
        <taxon>OMG group</taxon>
        <taxon>OM182 clade</taxon>
    </lineage>
</organism>
<name>A0A2A5WFE5_9GAMM</name>
<evidence type="ECO:0000256" key="1">
    <source>
        <dbReference type="SAM" id="Phobius"/>
    </source>
</evidence>
<keyword evidence="1" id="KW-1133">Transmembrane helix</keyword>
<protein>
    <recommendedName>
        <fullName evidence="4">DUF998 domain-containing protein</fullName>
    </recommendedName>
</protein>
<comment type="caution">
    <text evidence="2">The sequence shown here is derived from an EMBL/GenBank/DDBJ whole genome shotgun (WGS) entry which is preliminary data.</text>
</comment>
<gene>
    <name evidence="2" type="ORF">CNF02_00650</name>
</gene>
<keyword evidence="1" id="KW-0472">Membrane</keyword>
<feature type="transmembrane region" description="Helical" evidence="1">
    <location>
        <begin position="132"/>
        <end position="152"/>
    </location>
</feature>
<evidence type="ECO:0008006" key="4">
    <source>
        <dbReference type="Google" id="ProtNLM"/>
    </source>
</evidence>
<sequence length="154" mass="16935">MDASYTSNITEFAIVLAGFSGLVITIGSKDGSSNPLTKHRTFCLLSLSFAAAFGSLLPTLALSFGISKIWTFSSYALSCILLATVIGAYLSTRLLLNEEERKKLRGYMYVLILWVNVFLVFLLALMPAAGHFFIALIWQLIVSAILFTRLILQS</sequence>
<evidence type="ECO:0000313" key="2">
    <source>
        <dbReference type="EMBL" id="PDH35265.1"/>
    </source>
</evidence>
<dbReference type="EMBL" id="NTJZ01000001">
    <property type="protein sequence ID" value="PDH35265.1"/>
    <property type="molecule type" value="Genomic_DNA"/>
</dbReference>
<keyword evidence="1" id="KW-0812">Transmembrane</keyword>
<feature type="transmembrane region" description="Helical" evidence="1">
    <location>
        <begin position="72"/>
        <end position="96"/>
    </location>
</feature>
<feature type="transmembrane region" description="Helical" evidence="1">
    <location>
        <begin position="12"/>
        <end position="29"/>
    </location>
</feature>
<feature type="transmembrane region" description="Helical" evidence="1">
    <location>
        <begin position="41"/>
        <end position="66"/>
    </location>
</feature>
<feature type="transmembrane region" description="Helical" evidence="1">
    <location>
        <begin position="108"/>
        <end position="126"/>
    </location>
</feature>
<proteinExistence type="predicted"/>
<dbReference type="Proteomes" id="UP000219329">
    <property type="component" value="Unassembled WGS sequence"/>
</dbReference>
<dbReference type="AlphaFoldDB" id="A0A2A5WFE5"/>
<accession>A0A2A5WFE5</accession>
<evidence type="ECO:0000313" key="3">
    <source>
        <dbReference type="Proteomes" id="UP000219329"/>
    </source>
</evidence>